<evidence type="ECO:0000256" key="2">
    <source>
        <dbReference type="SAM" id="Phobius"/>
    </source>
</evidence>
<comment type="caution">
    <text evidence="3">The sequence shown here is derived from an EMBL/GenBank/DDBJ whole genome shotgun (WGS) entry which is preliminary data.</text>
</comment>
<keyword evidence="2" id="KW-0472">Membrane</keyword>
<dbReference type="EMBL" id="BJOU01000001">
    <property type="protein sequence ID" value="GED96369.1"/>
    <property type="molecule type" value="Genomic_DNA"/>
</dbReference>
<evidence type="ECO:0000313" key="4">
    <source>
        <dbReference type="Proteomes" id="UP000444980"/>
    </source>
</evidence>
<dbReference type="AlphaFoldDB" id="A0A7M3SUP5"/>
<sequence>MAHIDLYAAFGLDRSASSPNLAARLATTLAATDPSNTALHEQIHTAQAILGDPAKRAAYDARLADPTGPEIDTAVLAQLAGPAPAQSPSGLPVPGWALAAIAVAVVIALGVVGAFVFGGRHSDDTAKPAASSSTEQGASSSTPSGAPPSAAASAPVEDAYPGAGGPRPTGAIPLPTYVSRYGKVLSAHLLTPTGGIGCDFQAADSDGRQGQCGVLSYNKSSSPLGCVNRVGTCKGKWLLPLRHDRVGDPTDSSGTTGWMNQPANDGYRVPRVAYGKQYYFQNWVCASEFHGLTCWNTTTGSGVFLSKQKVERFDGPGKAAPTTSAGGAVVLGSMPPNGKGYGQERPTTVYTGGVGRARVTDITWTSWGGERAEGTGTGVWLREDRVGTEQEVPATIVAWDIGTCNGKRAYRKITWYFPSKGENFDSRSHMKACWS</sequence>
<dbReference type="Proteomes" id="UP000444980">
    <property type="component" value="Unassembled WGS sequence"/>
</dbReference>
<protein>
    <recommendedName>
        <fullName evidence="5">J domain-containing protein</fullName>
    </recommendedName>
</protein>
<dbReference type="RefSeq" id="WP_161925848.1">
    <property type="nucleotide sequence ID" value="NZ_BJOU01000001.1"/>
</dbReference>
<feature type="transmembrane region" description="Helical" evidence="2">
    <location>
        <begin position="96"/>
        <end position="117"/>
    </location>
</feature>
<proteinExistence type="predicted"/>
<evidence type="ECO:0000313" key="3">
    <source>
        <dbReference type="EMBL" id="GED96369.1"/>
    </source>
</evidence>
<evidence type="ECO:0008006" key="5">
    <source>
        <dbReference type="Google" id="ProtNLM"/>
    </source>
</evidence>
<keyword evidence="2" id="KW-1133">Transmembrane helix</keyword>
<dbReference type="OrthoDB" id="3579825at2"/>
<feature type="compositionally biased region" description="Low complexity" evidence="1">
    <location>
        <begin position="129"/>
        <end position="155"/>
    </location>
</feature>
<reference evidence="4" key="1">
    <citation type="submission" date="2019-06" db="EMBL/GenBank/DDBJ databases">
        <title>Gordonia isolated from sludge of a wastewater treatment plant.</title>
        <authorList>
            <person name="Tamura T."/>
            <person name="Aoyama K."/>
            <person name="Kang Y."/>
            <person name="Saito S."/>
            <person name="Akiyama N."/>
            <person name="Yazawa K."/>
            <person name="Gonoi T."/>
            <person name="Mikami Y."/>
        </authorList>
    </citation>
    <scope>NUCLEOTIDE SEQUENCE [LARGE SCALE GENOMIC DNA]</scope>
    <source>
        <strain evidence="4">NBRC 107697</strain>
    </source>
</reference>
<evidence type="ECO:0000256" key="1">
    <source>
        <dbReference type="SAM" id="MobiDB-lite"/>
    </source>
</evidence>
<keyword evidence="2" id="KW-0812">Transmembrane</keyword>
<name>A0A7M3SUP5_9ACTN</name>
<organism evidence="3 4">
    <name type="scientific">Gordonia crocea</name>
    <dbReference type="NCBI Taxonomy" id="589162"/>
    <lineage>
        <taxon>Bacteria</taxon>
        <taxon>Bacillati</taxon>
        <taxon>Actinomycetota</taxon>
        <taxon>Actinomycetes</taxon>
        <taxon>Mycobacteriales</taxon>
        <taxon>Gordoniaceae</taxon>
        <taxon>Gordonia</taxon>
    </lineage>
</organism>
<feature type="region of interest" description="Disordered" evidence="1">
    <location>
        <begin position="123"/>
        <end position="167"/>
    </location>
</feature>
<accession>A0A7M3SUP5</accession>
<keyword evidence="4" id="KW-1185">Reference proteome</keyword>
<gene>
    <name evidence="3" type="ORF">nbrc107697_04080</name>
</gene>